<dbReference type="SUPFAM" id="SSF51735">
    <property type="entry name" value="NAD(P)-binding Rossmann-fold domains"/>
    <property type="match status" value="1"/>
</dbReference>
<dbReference type="Proteomes" id="UP000019150">
    <property type="component" value="Chromosome"/>
</dbReference>
<dbReference type="CDD" id="cd05289">
    <property type="entry name" value="MDR_like_2"/>
    <property type="match status" value="1"/>
</dbReference>
<feature type="domain" description="Enoyl reductase (ER)" evidence="2">
    <location>
        <begin position="10"/>
        <end position="309"/>
    </location>
</feature>
<evidence type="ECO:0000313" key="4">
    <source>
        <dbReference type="Proteomes" id="UP000019150"/>
    </source>
</evidence>
<dbReference type="PANTHER" id="PTHR11695">
    <property type="entry name" value="ALCOHOL DEHYDROGENASE RELATED"/>
    <property type="match status" value="1"/>
</dbReference>
<dbReference type="EMBL" id="CP006850">
    <property type="protein sequence ID" value="AHH19697.1"/>
    <property type="molecule type" value="Genomic_DNA"/>
</dbReference>
<dbReference type="InterPro" id="IPR050700">
    <property type="entry name" value="YIM1/Zinc_Alcohol_DH_Fams"/>
</dbReference>
<dbReference type="Pfam" id="PF13602">
    <property type="entry name" value="ADH_zinc_N_2"/>
    <property type="match status" value="1"/>
</dbReference>
<reference evidence="3 4" key="1">
    <citation type="journal article" date="2014" name="Appl. Environ. Microbiol.">
        <title>Insights into the Microbial Degradation of Rubber and Gutta-Percha by Analysis of the Complete Genome of Nocardia nova SH22a.</title>
        <authorList>
            <person name="Luo Q."/>
            <person name="Hiessl S."/>
            <person name="Poehlein A."/>
            <person name="Daniel R."/>
            <person name="Steinbuchel A."/>
        </authorList>
    </citation>
    <scope>NUCLEOTIDE SEQUENCE [LARGE SCALE GENOMIC DNA]</scope>
    <source>
        <strain evidence="3">SH22a</strain>
    </source>
</reference>
<dbReference type="PANTHER" id="PTHR11695:SF294">
    <property type="entry name" value="RETICULON-4-INTERACTING PROTEIN 1, MITOCHONDRIAL"/>
    <property type="match status" value="1"/>
</dbReference>
<dbReference type="STRING" id="1415166.NONO_c49130"/>
<dbReference type="Gene3D" id="3.90.180.10">
    <property type="entry name" value="Medium-chain alcohol dehydrogenases, catalytic domain"/>
    <property type="match status" value="1"/>
</dbReference>
<dbReference type="KEGG" id="nno:NONO_c49130"/>
<dbReference type="SMART" id="SM00829">
    <property type="entry name" value="PKS_ER"/>
    <property type="match status" value="1"/>
</dbReference>
<dbReference type="InterPro" id="IPR036291">
    <property type="entry name" value="NAD(P)-bd_dom_sf"/>
</dbReference>
<sequence length="343" mass="35822">MLAVLQKEWGNAENMLLADIERPTPVFGEVLVEVVAAGVNPVDFYTAQGAAYNRILELPFVHGWDVAGVVTEVGYGTTRFRPGDRVFGMPWFPRAAGAYAEYVTAPARHLAPMPEKATFADAAALPLAGLTAWQMLVDVARVGPGQRVLVTAAAGGVGHLAVQIAKSLGAHVIGTASAAKHAFVRALGADEVVDYTSTDVAAAITDVDVVIQMFGGEAALGALQCLRPGGILVNAQSAWTPGMAARAAELGVRASGFLVEPDHAGLSALARLVDDGQLTVHIDSELPLARAAEANRLVGDGHTTGKVVLTVSDPGRFGTSARLALIRDTAPTHTPRPVPPRRR</sequence>
<dbReference type="SUPFAM" id="SSF50129">
    <property type="entry name" value="GroES-like"/>
    <property type="match status" value="1"/>
</dbReference>
<name>W5TKC9_9NOCA</name>
<proteinExistence type="predicted"/>
<dbReference type="InterPro" id="IPR011032">
    <property type="entry name" value="GroES-like_sf"/>
</dbReference>
<dbReference type="AlphaFoldDB" id="W5TKC9"/>
<protein>
    <submittedName>
        <fullName evidence="3">Putative alcohol dehydrogenase</fullName>
    </submittedName>
</protein>
<evidence type="ECO:0000256" key="1">
    <source>
        <dbReference type="ARBA" id="ARBA00023002"/>
    </source>
</evidence>
<evidence type="ECO:0000259" key="2">
    <source>
        <dbReference type="SMART" id="SM00829"/>
    </source>
</evidence>
<keyword evidence="1" id="KW-0560">Oxidoreductase</keyword>
<dbReference type="OrthoDB" id="3613651at2"/>
<dbReference type="Gene3D" id="3.40.50.720">
    <property type="entry name" value="NAD(P)-binding Rossmann-like Domain"/>
    <property type="match status" value="1"/>
</dbReference>
<dbReference type="HOGENOM" id="CLU_026673_3_3_11"/>
<keyword evidence="4" id="KW-1185">Reference proteome</keyword>
<dbReference type="InterPro" id="IPR002364">
    <property type="entry name" value="Quin_OxRdtase/zeta-crystal_CS"/>
</dbReference>
<gene>
    <name evidence="3" type="ORF">NONO_c49130</name>
</gene>
<accession>W5TKC9</accession>
<dbReference type="eggNOG" id="COG0604">
    <property type="taxonomic scope" value="Bacteria"/>
</dbReference>
<dbReference type="Pfam" id="PF08240">
    <property type="entry name" value="ADH_N"/>
    <property type="match status" value="1"/>
</dbReference>
<evidence type="ECO:0000313" key="3">
    <source>
        <dbReference type="EMBL" id="AHH19697.1"/>
    </source>
</evidence>
<dbReference type="GO" id="GO:0016491">
    <property type="term" value="F:oxidoreductase activity"/>
    <property type="evidence" value="ECO:0007669"/>
    <property type="project" value="UniProtKB-KW"/>
</dbReference>
<dbReference type="RefSeq" id="WP_025351088.1">
    <property type="nucleotide sequence ID" value="NZ_CP006850.1"/>
</dbReference>
<organism evidence="3 4">
    <name type="scientific">Nocardia nova SH22a</name>
    <dbReference type="NCBI Taxonomy" id="1415166"/>
    <lineage>
        <taxon>Bacteria</taxon>
        <taxon>Bacillati</taxon>
        <taxon>Actinomycetota</taxon>
        <taxon>Actinomycetes</taxon>
        <taxon>Mycobacteriales</taxon>
        <taxon>Nocardiaceae</taxon>
        <taxon>Nocardia</taxon>
    </lineage>
</organism>
<dbReference type="InterPro" id="IPR013154">
    <property type="entry name" value="ADH-like_N"/>
</dbReference>
<dbReference type="InterPro" id="IPR020843">
    <property type="entry name" value="ER"/>
</dbReference>
<dbReference type="GO" id="GO:0008270">
    <property type="term" value="F:zinc ion binding"/>
    <property type="evidence" value="ECO:0007669"/>
    <property type="project" value="InterPro"/>
</dbReference>
<dbReference type="PROSITE" id="PS01162">
    <property type="entry name" value="QOR_ZETA_CRYSTAL"/>
    <property type="match status" value="1"/>
</dbReference>